<accession>A0A166GRP7</accession>
<dbReference type="Gene3D" id="1.10.10.60">
    <property type="entry name" value="Homeodomain-like"/>
    <property type="match status" value="2"/>
</dbReference>
<organism evidence="6 7">
    <name type="scientific">Athelia psychrophila</name>
    <dbReference type="NCBI Taxonomy" id="1759441"/>
    <lineage>
        <taxon>Eukaryota</taxon>
        <taxon>Fungi</taxon>
        <taxon>Dikarya</taxon>
        <taxon>Basidiomycota</taxon>
        <taxon>Agaricomycotina</taxon>
        <taxon>Agaricomycetes</taxon>
        <taxon>Agaricomycetidae</taxon>
        <taxon>Atheliales</taxon>
        <taxon>Atheliaceae</taxon>
        <taxon>Athelia</taxon>
    </lineage>
</organism>
<keyword evidence="2" id="KW-0539">Nucleus</keyword>
<evidence type="ECO:0000256" key="3">
    <source>
        <dbReference type="SAM" id="MobiDB-lite"/>
    </source>
</evidence>
<reference evidence="6 7" key="1">
    <citation type="journal article" date="2016" name="Mol. Biol. Evol.">
        <title>Comparative Genomics of Early-Diverging Mushroom-Forming Fungi Provides Insights into the Origins of Lignocellulose Decay Capabilities.</title>
        <authorList>
            <person name="Nagy L.G."/>
            <person name="Riley R."/>
            <person name="Tritt A."/>
            <person name="Adam C."/>
            <person name="Daum C."/>
            <person name="Floudas D."/>
            <person name="Sun H."/>
            <person name="Yadav J.S."/>
            <person name="Pangilinan J."/>
            <person name="Larsson K.H."/>
            <person name="Matsuura K."/>
            <person name="Barry K."/>
            <person name="Labutti K."/>
            <person name="Kuo R."/>
            <person name="Ohm R.A."/>
            <person name="Bhattacharya S.S."/>
            <person name="Shirouzu T."/>
            <person name="Yoshinaga Y."/>
            <person name="Martin F.M."/>
            <person name="Grigoriev I.V."/>
            <person name="Hibbett D.S."/>
        </authorList>
    </citation>
    <scope>NUCLEOTIDE SEQUENCE [LARGE SCALE GENOMIC DNA]</scope>
    <source>
        <strain evidence="6 7">CBS 109695</strain>
    </source>
</reference>
<evidence type="ECO:0000256" key="1">
    <source>
        <dbReference type="ARBA" id="ARBA00022801"/>
    </source>
</evidence>
<dbReference type="STRING" id="436010.A0A166GRP7"/>
<protein>
    <submittedName>
        <fullName evidence="6">Slide-domain-containing protein</fullName>
    </submittedName>
</protein>
<feature type="domain" description="SLIDE" evidence="5">
    <location>
        <begin position="389"/>
        <end position="429"/>
    </location>
</feature>
<dbReference type="GO" id="GO:0003677">
    <property type="term" value="F:DNA binding"/>
    <property type="evidence" value="ECO:0007669"/>
    <property type="project" value="InterPro"/>
</dbReference>
<evidence type="ECO:0000259" key="5">
    <source>
        <dbReference type="Pfam" id="PF09111"/>
    </source>
</evidence>
<keyword evidence="1" id="KW-0378">Hydrolase</keyword>
<dbReference type="GO" id="GO:0042393">
    <property type="term" value="F:histone binding"/>
    <property type="evidence" value="ECO:0007669"/>
    <property type="project" value="TreeGrafter"/>
</dbReference>
<dbReference type="GO" id="GO:0034728">
    <property type="term" value="P:nucleosome organization"/>
    <property type="evidence" value="ECO:0007669"/>
    <property type="project" value="TreeGrafter"/>
</dbReference>
<dbReference type="GO" id="GO:0005634">
    <property type="term" value="C:nucleus"/>
    <property type="evidence" value="ECO:0007669"/>
    <property type="project" value="InterPro"/>
</dbReference>
<evidence type="ECO:0000313" key="7">
    <source>
        <dbReference type="Proteomes" id="UP000076532"/>
    </source>
</evidence>
<evidence type="ECO:0000313" key="6">
    <source>
        <dbReference type="EMBL" id="KZP18100.1"/>
    </source>
</evidence>
<name>A0A166GRP7_9AGAM</name>
<dbReference type="CDD" id="cd18793">
    <property type="entry name" value="SF2_C_SNF"/>
    <property type="match status" value="1"/>
</dbReference>
<dbReference type="SUPFAM" id="SSF52540">
    <property type="entry name" value="P-loop containing nucleoside triphosphate hydrolases"/>
    <property type="match status" value="1"/>
</dbReference>
<dbReference type="Pfam" id="PF09110">
    <property type="entry name" value="HAND"/>
    <property type="match status" value="1"/>
</dbReference>
<dbReference type="OrthoDB" id="5857104at2759"/>
<dbReference type="SUPFAM" id="SSF101224">
    <property type="entry name" value="HAND domain of the nucleosome remodeling ATPase ISWI"/>
    <property type="match status" value="1"/>
</dbReference>
<dbReference type="Gene3D" id="3.40.50.300">
    <property type="entry name" value="P-loop containing nucleotide triphosphate hydrolases"/>
    <property type="match status" value="1"/>
</dbReference>
<dbReference type="SUPFAM" id="SSF46689">
    <property type="entry name" value="Homeodomain-like"/>
    <property type="match status" value="1"/>
</dbReference>
<keyword evidence="7" id="KW-1185">Reference proteome</keyword>
<sequence length="482" mass="55651">MERKSKPVTGLQTPVPEIWAPDTWLNTPTVHLFNFRSVAGSRGQGSESQKVKLTRQKALRKVTCHPYLFDGAEPGTPYTTDEHIIQNWEKMDILDKLLGAIKKKGSRVLIFSQMSRILDILEDYCLFWQYKYCRIDGGTAHDDRVVIQQGRQQQTKTANKGEFMSMITESAEKVLNAKEDRKEKPKRKSNYLVDTYFKDTLHTRLSKTDKAPKQVAIQDFQFFDPALAVLQDRKLALPVHRRLNGIAAMPREATVPKDTPEKLEEERVAAQEFIDNAVALDEDEQAKKEAYFADGFPDWSWRDFQQFVRALEANGWSEDWDLLATDIQDKTPQELIHCSEYPRIEQRIVEDEAKRNKRSNLESLLLKKIASVKYPMQELELNYPTTKRKRIKKDITEFPVFRFDLFFKSRSPQELQRRCNALLGMIEKEAEVQQQQQIKARGVARGKDSPTPSTSAAPPVAKKSHKKKKVYSILSHYMLSVA</sequence>
<dbReference type="Proteomes" id="UP000076532">
    <property type="component" value="Unassembled WGS sequence"/>
</dbReference>
<feature type="domain" description="ISWI HAND" evidence="4">
    <location>
        <begin position="193"/>
        <end position="294"/>
    </location>
</feature>
<feature type="compositionally biased region" description="Low complexity" evidence="3">
    <location>
        <begin position="449"/>
        <end position="461"/>
    </location>
</feature>
<gene>
    <name evidence="6" type="ORF">FIBSPDRAFT_1028500</name>
</gene>
<dbReference type="InterPro" id="IPR015195">
    <property type="entry name" value="SLIDE"/>
</dbReference>
<dbReference type="PANTHER" id="PTHR45623">
    <property type="entry name" value="CHROMODOMAIN-HELICASE-DNA-BINDING PROTEIN 3-RELATED-RELATED"/>
    <property type="match status" value="1"/>
</dbReference>
<dbReference type="Pfam" id="PF09111">
    <property type="entry name" value="SLIDE"/>
    <property type="match status" value="1"/>
</dbReference>
<dbReference type="InterPro" id="IPR036306">
    <property type="entry name" value="ISWI_HAND-dom_sf"/>
</dbReference>
<feature type="region of interest" description="Disordered" evidence="3">
    <location>
        <begin position="436"/>
        <end position="467"/>
    </location>
</feature>
<dbReference type="AlphaFoldDB" id="A0A166GRP7"/>
<evidence type="ECO:0000259" key="4">
    <source>
        <dbReference type="Pfam" id="PF09110"/>
    </source>
</evidence>
<dbReference type="GO" id="GO:0000785">
    <property type="term" value="C:chromatin"/>
    <property type="evidence" value="ECO:0007669"/>
    <property type="project" value="TreeGrafter"/>
</dbReference>
<dbReference type="Gene3D" id="1.10.1040.30">
    <property type="entry name" value="ISWI, HAND domain"/>
    <property type="match status" value="1"/>
</dbReference>
<dbReference type="GO" id="GO:0031491">
    <property type="term" value="F:nucleosome binding"/>
    <property type="evidence" value="ECO:0007669"/>
    <property type="project" value="InterPro"/>
</dbReference>
<dbReference type="GO" id="GO:0140658">
    <property type="term" value="F:ATP-dependent chromatin remodeler activity"/>
    <property type="evidence" value="ECO:0007669"/>
    <property type="project" value="TreeGrafter"/>
</dbReference>
<dbReference type="GO" id="GO:0016887">
    <property type="term" value="F:ATP hydrolysis activity"/>
    <property type="evidence" value="ECO:0007669"/>
    <property type="project" value="TreeGrafter"/>
</dbReference>
<dbReference type="EMBL" id="KV417576">
    <property type="protein sequence ID" value="KZP18100.1"/>
    <property type="molecule type" value="Genomic_DNA"/>
</dbReference>
<dbReference type="InterPro" id="IPR049730">
    <property type="entry name" value="SNF2/RAD54-like_C"/>
</dbReference>
<proteinExistence type="predicted"/>
<dbReference type="PANTHER" id="PTHR45623:SF49">
    <property type="entry name" value="SWI_SNF-RELATED MATRIX-ASSOCIATED ACTIN-DEPENDENT REGULATOR OF CHROMATIN SUBFAMILY A MEMBER 5"/>
    <property type="match status" value="1"/>
</dbReference>
<dbReference type="InterPro" id="IPR015194">
    <property type="entry name" value="ISWI_HAND-dom"/>
</dbReference>
<evidence type="ECO:0000256" key="2">
    <source>
        <dbReference type="ARBA" id="ARBA00023242"/>
    </source>
</evidence>
<dbReference type="InterPro" id="IPR027417">
    <property type="entry name" value="P-loop_NTPase"/>
</dbReference>
<dbReference type="InterPro" id="IPR009057">
    <property type="entry name" value="Homeodomain-like_sf"/>
</dbReference>